<feature type="non-terminal residue" evidence="1">
    <location>
        <position position="31"/>
    </location>
</feature>
<dbReference type="EMBL" id="BARS01059752">
    <property type="protein sequence ID" value="GAG47869.1"/>
    <property type="molecule type" value="Genomic_DNA"/>
</dbReference>
<feature type="non-terminal residue" evidence="1">
    <location>
        <position position="1"/>
    </location>
</feature>
<protein>
    <submittedName>
        <fullName evidence="1">Uncharacterized protein</fullName>
    </submittedName>
</protein>
<comment type="caution">
    <text evidence="1">The sequence shown here is derived from an EMBL/GenBank/DDBJ whole genome shotgun (WGS) entry which is preliminary data.</text>
</comment>
<sequence>DKSVLSRDLINSVGLLRSVIYSNNKLNVFSP</sequence>
<proteinExistence type="predicted"/>
<accession>X0XWW9</accession>
<evidence type="ECO:0000313" key="1">
    <source>
        <dbReference type="EMBL" id="GAG47869.1"/>
    </source>
</evidence>
<reference evidence="1" key="1">
    <citation type="journal article" date="2014" name="Front. Microbiol.">
        <title>High frequency of phylogenetically diverse reductive dehalogenase-homologous genes in deep subseafloor sedimentary metagenomes.</title>
        <authorList>
            <person name="Kawai M."/>
            <person name="Futagami T."/>
            <person name="Toyoda A."/>
            <person name="Takaki Y."/>
            <person name="Nishi S."/>
            <person name="Hori S."/>
            <person name="Arai W."/>
            <person name="Tsubouchi T."/>
            <person name="Morono Y."/>
            <person name="Uchiyama I."/>
            <person name="Ito T."/>
            <person name="Fujiyama A."/>
            <person name="Inagaki F."/>
            <person name="Takami H."/>
        </authorList>
    </citation>
    <scope>NUCLEOTIDE SEQUENCE</scope>
    <source>
        <strain evidence="1">Expedition CK06-06</strain>
    </source>
</reference>
<name>X0XWW9_9ZZZZ</name>
<organism evidence="1">
    <name type="scientific">marine sediment metagenome</name>
    <dbReference type="NCBI Taxonomy" id="412755"/>
    <lineage>
        <taxon>unclassified sequences</taxon>
        <taxon>metagenomes</taxon>
        <taxon>ecological metagenomes</taxon>
    </lineage>
</organism>
<gene>
    <name evidence="1" type="ORF">S01H1_86341</name>
</gene>
<dbReference type="AlphaFoldDB" id="X0XWW9"/>